<reference evidence="1 2" key="1">
    <citation type="journal article" date="2020" name="Cell">
        <title>Large-Scale Comparative Analyses of Tick Genomes Elucidate Their Genetic Diversity and Vector Capacities.</title>
        <authorList>
            <consortium name="Tick Genome and Microbiome Consortium (TIGMIC)"/>
            <person name="Jia N."/>
            <person name="Wang J."/>
            <person name="Shi W."/>
            <person name="Du L."/>
            <person name="Sun Y."/>
            <person name="Zhan W."/>
            <person name="Jiang J.F."/>
            <person name="Wang Q."/>
            <person name="Zhang B."/>
            <person name="Ji P."/>
            <person name="Bell-Sakyi L."/>
            <person name="Cui X.M."/>
            <person name="Yuan T.T."/>
            <person name="Jiang B.G."/>
            <person name="Yang W.F."/>
            <person name="Lam T.T."/>
            <person name="Chang Q.C."/>
            <person name="Ding S.J."/>
            <person name="Wang X.J."/>
            <person name="Zhu J.G."/>
            <person name="Ruan X.D."/>
            <person name="Zhao L."/>
            <person name="Wei J.T."/>
            <person name="Ye R.Z."/>
            <person name="Que T.C."/>
            <person name="Du C.H."/>
            <person name="Zhou Y.H."/>
            <person name="Cheng J.X."/>
            <person name="Dai P.F."/>
            <person name="Guo W.B."/>
            <person name="Han X.H."/>
            <person name="Huang E.J."/>
            <person name="Li L.F."/>
            <person name="Wei W."/>
            <person name="Gao Y.C."/>
            <person name="Liu J.Z."/>
            <person name="Shao H.Z."/>
            <person name="Wang X."/>
            <person name="Wang C.C."/>
            <person name="Yang T.C."/>
            <person name="Huo Q.B."/>
            <person name="Li W."/>
            <person name="Chen H.Y."/>
            <person name="Chen S.E."/>
            <person name="Zhou L.G."/>
            <person name="Ni X.B."/>
            <person name="Tian J.H."/>
            <person name="Sheng Y."/>
            <person name="Liu T."/>
            <person name="Pan Y.S."/>
            <person name="Xia L.Y."/>
            <person name="Li J."/>
            <person name="Zhao F."/>
            <person name="Cao W.C."/>
        </authorList>
    </citation>
    <scope>NUCLEOTIDE SEQUENCE [LARGE SCALE GENOMIC DNA]</scope>
    <source>
        <strain evidence="1">Iper-2018</strain>
    </source>
</reference>
<name>A0AC60PJ06_IXOPE</name>
<proteinExistence type="predicted"/>
<evidence type="ECO:0000313" key="2">
    <source>
        <dbReference type="Proteomes" id="UP000805193"/>
    </source>
</evidence>
<evidence type="ECO:0000313" key="1">
    <source>
        <dbReference type="EMBL" id="KAG0419997.1"/>
    </source>
</evidence>
<dbReference type="EMBL" id="JABSTQ010010554">
    <property type="protein sequence ID" value="KAG0419997.1"/>
    <property type="molecule type" value="Genomic_DNA"/>
</dbReference>
<comment type="caution">
    <text evidence="1">The sequence shown here is derived from an EMBL/GenBank/DDBJ whole genome shotgun (WGS) entry which is preliminary data.</text>
</comment>
<protein>
    <submittedName>
        <fullName evidence="1">Uncharacterized protein</fullName>
    </submittedName>
</protein>
<dbReference type="Proteomes" id="UP000805193">
    <property type="component" value="Unassembled WGS sequence"/>
</dbReference>
<organism evidence="1 2">
    <name type="scientific">Ixodes persulcatus</name>
    <name type="common">Taiga tick</name>
    <dbReference type="NCBI Taxonomy" id="34615"/>
    <lineage>
        <taxon>Eukaryota</taxon>
        <taxon>Metazoa</taxon>
        <taxon>Ecdysozoa</taxon>
        <taxon>Arthropoda</taxon>
        <taxon>Chelicerata</taxon>
        <taxon>Arachnida</taxon>
        <taxon>Acari</taxon>
        <taxon>Parasitiformes</taxon>
        <taxon>Ixodida</taxon>
        <taxon>Ixodoidea</taxon>
        <taxon>Ixodidae</taxon>
        <taxon>Ixodinae</taxon>
        <taxon>Ixodes</taxon>
    </lineage>
</organism>
<keyword evidence="2" id="KW-1185">Reference proteome</keyword>
<accession>A0AC60PJ06</accession>
<gene>
    <name evidence="1" type="ORF">HPB47_003745</name>
</gene>
<sequence length="148" mass="15852">MDVVYVDAAEYAVREAVTAVAVECKGKLVTGGTILTSSRDAAEETAIAMVMVSLQATLKILALQICDRAFYGSVVELPGFVSMEEATSELDLQCLDLVGAFRRPRFLMSIRSEVVTAIADMLEVLTMLSTAEASQVMAPQGKDLAPDE</sequence>